<dbReference type="CDD" id="cd17332">
    <property type="entry name" value="MFS_MelB_like"/>
    <property type="match status" value="1"/>
</dbReference>
<accession>A0ABM7RIJ5</accession>
<dbReference type="Proteomes" id="UP001374893">
    <property type="component" value="Chromosome"/>
</dbReference>
<feature type="transmembrane region" description="Helical" evidence="2">
    <location>
        <begin position="282"/>
        <end position="305"/>
    </location>
</feature>
<feature type="transmembrane region" description="Helical" evidence="2">
    <location>
        <begin position="406"/>
        <end position="429"/>
    </location>
</feature>
<evidence type="ECO:0000256" key="2">
    <source>
        <dbReference type="SAM" id="Phobius"/>
    </source>
</evidence>
<dbReference type="PANTHER" id="PTHR11328">
    <property type="entry name" value="MAJOR FACILITATOR SUPERFAMILY DOMAIN-CONTAINING PROTEIN"/>
    <property type="match status" value="1"/>
</dbReference>
<proteinExistence type="inferred from homology"/>
<evidence type="ECO:0000313" key="4">
    <source>
        <dbReference type="Proteomes" id="UP001374893"/>
    </source>
</evidence>
<dbReference type="InterPro" id="IPR039672">
    <property type="entry name" value="MFS_2"/>
</dbReference>
<comment type="similarity">
    <text evidence="1">Belongs to the sodium:galactoside symporter (TC 2.A.2) family.</text>
</comment>
<feature type="transmembrane region" description="Helical" evidence="2">
    <location>
        <begin position="312"/>
        <end position="330"/>
    </location>
</feature>
<dbReference type="SUPFAM" id="SSF103473">
    <property type="entry name" value="MFS general substrate transporter"/>
    <property type="match status" value="1"/>
</dbReference>
<feature type="transmembrane region" description="Helical" evidence="2">
    <location>
        <begin position="90"/>
        <end position="110"/>
    </location>
</feature>
<dbReference type="NCBIfam" id="TIGR00792">
    <property type="entry name" value="gph"/>
    <property type="match status" value="1"/>
</dbReference>
<gene>
    <name evidence="3" type="ORF">HAHE_37140</name>
</gene>
<protein>
    <submittedName>
        <fullName evidence="3">Na+/melibiose symporter</fullName>
    </submittedName>
</protein>
<keyword evidence="2" id="KW-0812">Transmembrane</keyword>
<keyword evidence="2" id="KW-0472">Membrane</keyword>
<sequence>MNGWISEFRMSKEQNGRLGWVERIGYGLGDLASNLYFQMFNMFLLFYYTDVFGISAAAVSWIFLLSRVWDAVNDPVMGVIADRTRTRWGSFRPFILWFAIPFGVAGYFMFYSPDLSPGWKIAYAALTYTLVSMLYTAVNIPYSGLMAVISPSSAERARVSSIRFIFAFLGGWVIVQFLPPLKESLGGGDDVIGFRNTMLLFAAMATILFLLTFATTKERVAPEATTSDRKQLGEDIKTLVTTRPWLILVFAGLINLTAVAIKNGSNIFYFKYVVPGTSDVEVASFGSGGWMAMILGVMCTGLLIKFFEKRKLIIWLTIIGGIGMALPYWIDPGLRITMPGVETGAYSIFGLEMTSVVFFPENPRWIYIINLLGSFAAGPPVALVWTMYTDVAAFIRWKHNRRITGLVVSAAVFSQKFGMAIGGWFAGMLLTWCGFKANMEQTDTSKHGILLLFSLIPAVLIVGQGVAMFFYRLTDGQMREIEKELDEQEAASVPV</sequence>
<keyword evidence="2" id="KW-1133">Transmembrane helix</keyword>
<feature type="transmembrane region" description="Helical" evidence="2">
    <location>
        <begin position="365"/>
        <end position="385"/>
    </location>
</feature>
<feature type="transmembrane region" description="Helical" evidence="2">
    <location>
        <begin position="449"/>
        <end position="471"/>
    </location>
</feature>
<feature type="transmembrane region" description="Helical" evidence="2">
    <location>
        <begin position="45"/>
        <end position="69"/>
    </location>
</feature>
<dbReference type="PANTHER" id="PTHR11328:SF24">
    <property type="entry name" value="MAJOR FACILITATOR SUPERFAMILY (MFS) PROFILE DOMAIN-CONTAINING PROTEIN"/>
    <property type="match status" value="1"/>
</dbReference>
<feature type="transmembrane region" description="Helical" evidence="2">
    <location>
        <begin position="245"/>
        <end position="262"/>
    </location>
</feature>
<dbReference type="Gene3D" id="1.20.1250.20">
    <property type="entry name" value="MFS general substrate transporter like domains"/>
    <property type="match status" value="2"/>
</dbReference>
<keyword evidence="4" id="KW-1185">Reference proteome</keyword>
<name>A0ABM7RIJ5_9BACT</name>
<dbReference type="InterPro" id="IPR001927">
    <property type="entry name" value="Na/Gal_symport"/>
</dbReference>
<feature type="transmembrane region" description="Helical" evidence="2">
    <location>
        <begin position="198"/>
        <end position="216"/>
    </location>
</feature>
<organism evidence="3 4">
    <name type="scientific">Haloferula helveola</name>
    <dbReference type="NCBI Taxonomy" id="490095"/>
    <lineage>
        <taxon>Bacteria</taxon>
        <taxon>Pseudomonadati</taxon>
        <taxon>Verrucomicrobiota</taxon>
        <taxon>Verrucomicrobiia</taxon>
        <taxon>Verrucomicrobiales</taxon>
        <taxon>Verrucomicrobiaceae</taxon>
        <taxon>Haloferula</taxon>
    </lineage>
</organism>
<dbReference type="Pfam" id="PF13347">
    <property type="entry name" value="MFS_2"/>
    <property type="match status" value="1"/>
</dbReference>
<feature type="transmembrane region" description="Helical" evidence="2">
    <location>
        <begin position="122"/>
        <end position="149"/>
    </location>
</feature>
<reference evidence="3 4" key="1">
    <citation type="submission" date="2021-06" db="EMBL/GenBank/DDBJ databases">
        <title>Complete genome of Haloferula helveola possessing various polysaccharide degrading enzymes.</title>
        <authorList>
            <person name="Takami H."/>
            <person name="Huang C."/>
            <person name="Hamasaki K."/>
        </authorList>
    </citation>
    <scope>NUCLEOTIDE SEQUENCE [LARGE SCALE GENOMIC DNA]</scope>
    <source>
        <strain evidence="3 4">CN-1</strain>
    </source>
</reference>
<evidence type="ECO:0000256" key="1">
    <source>
        <dbReference type="ARBA" id="ARBA00009617"/>
    </source>
</evidence>
<dbReference type="InterPro" id="IPR036259">
    <property type="entry name" value="MFS_trans_sf"/>
</dbReference>
<dbReference type="EMBL" id="AP024702">
    <property type="protein sequence ID" value="BCX49806.1"/>
    <property type="molecule type" value="Genomic_DNA"/>
</dbReference>
<evidence type="ECO:0000313" key="3">
    <source>
        <dbReference type="EMBL" id="BCX49806.1"/>
    </source>
</evidence>
<feature type="transmembrane region" description="Helical" evidence="2">
    <location>
        <begin position="161"/>
        <end position="178"/>
    </location>
</feature>